<dbReference type="Gene3D" id="2.130.10.130">
    <property type="entry name" value="Integrin alpha, N-terminal"/>
    <property type="match status" value="1"/>
</dbReference>
<keyword evidence="6 13" id="KW-0130">Cell adhesion</keyword>
<feature type="domain" description="Integrin alpha first immunoglubulin-like" evidence="15">
    <location>
        <begin position="495"/>
        <end position="618"/>
    </location>
</feature>
<comment type="caution">
    <text evidence="17">The sequence shown here is derived from an EMBL/GenBank/DDBJ whole genome shotgun (WGS) entry which is preliminary data.</text>
</comment>
<dbReference type="PROSITE" id="PS00242">
    <property type="entry name" value="INTEGRIN_ALPHA"/>
    <property type="match status" value="1"/>
</dbReference>
<evidence type="ECO:0000256" key="5">
    <source>
        <dbReference type="ARBA" id="ARBA00022737"/>
    </source>
</evidence>
<dbReference type="Pfam" id="PF01839">
    <property type="entry name" value="FG-GAP"/>
    <property type="match status" value="2"/>
</dbReference>
<evidence type="ECO:0000256" key="10">
    <source>
        <dbReference type="ARBA" id="ARBA00023170"/>
    </source>
</evidence>
<evidence type="ECO:0008006" key="19">
    <source>
        <dbReference type="Google" id="ProtNLM"/>
    </source>
</evidence>
<keyword evidence="18" id="KW-1185">Reference proteome</keyword>
<dbReference type="Pfam" id="PF20805">
    <property type="entry name" value="Integrin_A_Ig_2"/>
    <property type="match status" value="1"/>
</dbReference>
<dbReference type="GO" id="GO:0033627">
    <property type="term" value="P:cell adhesion mediated by integrin"/>
    <property type="evidence" value="ECO:0007669"/>
    <property type="project" value="TreeGrafter"/>
</dbReference>
<dbReference type="Gene3D" id="2.60.40.1530">
    <property type="entry name" value="ntegrin, alpha v. Chain A, domain 4"/>
    <property type="match status" value="1"/>
</dbReference>
<dbReference type="InterPro" id="IPR013517">
    <property type="entry name" value="FG-GAP"/>
</dbReference>
<dbReference type="GO" id="GO:0007157">
    <property type="term" value="P:heterophilic cell-cell adhesion via plasma membrane cell adhesion molecules"/>
    <property type="evidence" value="ECO:0007669"/>
    <property type="project" value="UniProtKB-ARBA"/>
</dbReference>
<reference evidence="17 18" key="1">
    <citation type="submission" date="2023-03" db="EMBL/GenBank/DDBJ databases">
        <title>High-quality genome of Scylla paramamosain provides insights in environmental adaptation.</title>
        <authorList>
            <person name="Zhang L."/>
        </authorList>
    </citation>
    <scope>NUCLEOTIDE SEQUENCE [LARGE SCALE GENOMIC DNA]</scope>
    <source>
        <strain evidence="17">LZ_2023a</strain>
        <tissue evidence="17">Muscle</tissue>
    </source>
</reference>
<sequence length="1057" mass="117224">MDEGGRGMPTVLVGLLWAASLTYCFNLEPQSAQIYNYPDASTQGREPYFGYAVALQHDDKQDSNWVIVGAPRANSSYHDKSVITEPGALFKCSLASETCDELLVDQTGNDRYDSGRQTFHYHDLKNYGWLGGSLDSQLKYQSNRQATCVCAPQWKDQLWTINTHMNGACYIAYDALSNDTNFKKEVPLVNRKKQQRGDFEIYAYGQAGFSVHFPDDSTKLIIGLPGVNRWEGSVLLFEDEKEETTIPTRKKRQAENRNQMFLYDTEVAQSDEFDDSVLFGYSVTSGNFLDPNETHYAAGAPRAGNSFGKVMIFEFPSYEGSELVTKGMLEGDQIGEYFGAALAAADINGDGLDDLIVSSPMYSGNNLENPDRGRIQSFLSTQGNFVHRKSHYGTEVTGARFGTSVASPGDLNHDGFEDVVVGAPFEGTGAVYIFLGSQSGLKDRWSQRLSPENFTPFLQGFGMSVSRGVDIDNNGYSDLAIGSFLSGHAVVVKSRPVAKLSGKVIPSPSSVQWEKNTTINVKTCLHYTGRSVPQTLSVRAKFILDYGNTMFRALFDDKQSTHSFLEQLVIDNDKCKDHRVTVKEDKINPDFPISLRLEYELEEDSALELTKRPVTDPAARNYTMNSVFIVKDCNGKICRVNMKTTAEFINGVKDVVVIGKMNKLRVTVSNSGEAAYLPNMTLSADRYFILTPSVSHDCDIFTNDTKVLLQCQLSNPIKNNSSPDVLEVAVKVNESQLMESISQLELDVNVLGEGEEVESDDNFIHMKLKLATEANLELHGASEEEQVPYKLSDNKKSIITKNVKFNHTYVLIKKGPTPLHLIDLVLDIPVNFTYGLNFVKVYGWKEKYSDPYTFNCELIGIKKAIHSSSNNSSMSYGGDVAVTTGNSDIHAANSEKESDGGVQYFNCSSNLIKCARLYCPIHDWVLDTQSAKVSVELDVDLSVLAKHISVKDGTVFSSMAHATIQSLKPQVVHFGNKTITRVVVTYIQPDTLLSVGVPWWMILLAVLGSLLLLGLVGYLLYKKGFFKRTEREEMKAQRARIESSSQGGTVNTAEIED</sequence>
<dbReference type="SUPFAM" id="SSF69318">
    <property type="entry name" value="Integrin alpha N-terminal domain"/>
    <property type="match status" value="1"/>
</dbReference>
<gene>
    <name evidence="17" type="ORF">O3P69_016322</name>
</gene>
<evidence type="ECO:0000313" key="17">
    <source>
        <dbReference type="EMBL" id="KAK8385427.1"/>
    </source>
</evidence>
<feature type="repeat" description="FG-GAP" evidence="12">
    <location>
        <begin position="447"/>
        <end position="509"/>
    </location>
</feature>
<dbReference type="GO" id="GO:0007229">
    <property type="term" value="P:integrin-mediated signaling pathway"/>
    <property type="evidence" value="ECO:0007669"/>
    <property type="project" value="UniProtKB-KW"/>
</dbReference>
<evidence type="ECO:0000256" key="2">
    <source>
        <dbReference type="ARBA" id="ARBA00008054"/>
    </source>
</evidence>
<dbReference type="PANTHER" id="PTHR23220">
    <property type="entry name" value="INTEGRIN ALPHA"/>
    <property type="match status" value="1"/>
</dbReference>
<dbReference type="Gene3D" id="2.60.40.1510">
    <property type="entry name" value="ntegrin, alpha v. Chain A, domain 3"/>
    <property type="match status" value="1"/>
</dbReference>
<feature type="domain" description="Integrin alpha second immunoglobulin-like" evidence="16">
    <location>
        <begin position="636"/>
        <end position="769"/>
    </location>
</feature>
<evidence type="ECO:0000259" key="15">
    <source>
        <dbReference type="Pfam" id="PF08441"/>
    </source>
</evidence>
<dbReference type="AlphaFoldDB" id="A0AAW0TFX0"/>
<keyword evidence="10 13" id="KW-0675">Receptor</keyword>
<evidence type="ECO:0000256" key="9">
    <source>
        <dbReference type="ARBA" id="ARBA00023136"/>
    </source>
</evidence>
<dbReference type="EMBL" id="JARAKH010000032">
    <property type="protein sequence ID" value="KAK8385427.1"/>
    <property type="molecule type" value="Genomic_DNA"/>
</dbReference>
<feature type="chain" id="PRO_5043086532" description="Integrin alpha-2 domain-containing protein" evidence="13">
    <location>
        <begin position="25"/>
        <end position="1057"/>
    </location>
</feature>
<dbReference type="InterPro" id="IPR048285">
    <property type="entry name" value="Integrin_alpha_Ig-like_2"/>
</dbReference>
<evidence type="ECO:0000256" key="14">
    <source>
        <dbReference type="SAM" id="MobiDB-lite"/>
    </source>
</evidence>
<evidence type="ECO:0000256" key="13">
    <source>
        <dbReference type="RuleBase" id="RU003762"/>
    </source>
</evidence>
<dbReference type="InterPro" id="IPR013649">
    <property type="entry name" value="Integrin_alpha_Ig-like_1"/>
</dbReference>
<dbReference type="GO" id="GO:0008305">
    <property type="term" value="C:integrin complex"/>
    <property type="evidence" value="ECO:0007669"/>
    <property type="project" value="InterPro"/>
</dbReference>
<keyword evidence="5" id="KW-0677">Repeat</keyword>
<evidence type="ECO:0000259" key="16">
    <source>
        <dbReference type="Pfam" id="PF20805"/>
    </source>
</evidence>
<evidence type="ECO:0000313" key="18">
    <source>
        <dbReference type="Proteomes" id="UP001487740"/>
    </source>
</evidence>
<keyword evidence="11" id="KW-0325">Glycoprotein</keyword>
<keyword evidence="3 13" id="KW-0812">Transmembrane</keyword>
<dbReference type="SMART" id="SM00191">
    <property type="entry name" value="Int_alpha"/>
    <property type="match status" value="6"/>
</dbReference>
<dbReference type="InterPro" id="IPR013519">
    <property type="entry name" value="Int_alpha_beta-p"/>
</dbReference>
<feature type="transmembrane region" description="Helical" evidence="13">
    <location>
        <begin position="999"/>
        <end position="1021"/>
    </location>
</feature>
<keyword evidence="4 13" id="KW-0732">Signal</keyword>
<dbReference type="PROSITE" id="PS51470">
    <property type="entry name" value="FG_GAP"/>
    <property type="match status" value="4"/>
</dbReference>
<dbReference type="InterPro" id="IPR028994">
    <property type="entry name" value="Integrin_alpha_N"/>
</dbReference>
<evidence type="ECO:0000256" key="4">
    <source>
        <dbReference type="ARBA" id="ARBA00022729"/>
    </source>
</evidence>
<evidence type="ECO:0000256" key="1">
    <source>
        <dbReference type="ARBA" id="ARBA00004479"/>
    </source>
</evidence>
<feature type="region of interest" description="Disordered" evidence="14">
    <location>
        <begin position="1037"/>
        <end position="1057"/>
    </location>
</feature>
<name>A0AAW0TFX0_SCYPA</name>
<evidence type="ECO:0000256" key="3">
    <source>
        <dbReference type="ARBA" id="ARBA00022692"/>
    </source>
</evidence>
<feature type="repeat" description="FG-GAP" evidence="12">
    <location>
        <begin position="36"/>
        <end position="101"/>
    </location>
</feature>
<dbReference type="GO" id="GO:0007160">
    <property type="term" value="P:cell-matrix adhesion"/>
    <property type="evidence" value="ECO:0007669"/>
    <property type="project" value="TreeGrafter"/>
</dbReference>
<dbReference type="InterPro" id="IPR018184">
    <property type="entry name" value="Integrin_alpha_C_CS"/>
</dbReference>
<dbReference type="PRINTS" id="PR01185">
    <property type="entry name" value="INTEGRINA"/>
</dbReference>
<keyword evidence="8 13" id="KW-0401">Integrin</keyword>
<organism evidence="17 18">
    <name type="scientific">Scylla paramamosain</name>
    <name type="common">Mud crab</name>
    <dbReference type="NCBI Taxonomy" id="85552"/>
    <lineage>
        <taxon>Eukaryota</taxon>
        <taxon>Metazoa</taxon>
        <taxon>Ecdysozoa</taxon>
        <taxon>Arthropoda</taxon>
        <taxon>Crustacea</taxon>
        <taxon>Multicrustacea</taxon>
        <taxon>Malacostraca</taxon>
        <taxon>Eumalacostraca</taxon>
        <taxon>Eucarida</taxon>
        <taxon>Decapoda</taxon>
        <taxon>Pleocyemata</taxon>
        <taxon>Brachyura</taxon>
        <taxon>Eubrachyura</taxon>
        <taxon>Portunoidea</taxon>
        <taxon>Portunidae</taxon>
        <taxon>Portuninae</taxon>
        <taxon>Scylla</taxon>
    </lineage>
</organism>
<comment type="similarity">
    <text evidence="2 13">Belongs to the integrin alpha chain family.</text>
</comment>
<dbReference type="Proteomes" id="UP001487740">
    <property type="component" value="Unassembled WGS sequence"/>
</dbReference>
<evidence type="ECO:0000256" key="6">
    <source>
        <dbReference type="ARBA" id="ARBA00022889"/>
    </source>
</evidence>
<feature type="repeat" description="FG-GAP" evidence="12">
    <location>
        <begin position="322"/>
        <end position="385"/>
    </location>
</feature>
<evidence type="ECO:0000256" key="8">
    <source>
        <dbReference type="ARBA" id="ARBA00023037"/>
    </source>
</evidence>
<protein>
    <recommendedName>
        <fullName evidence="19">Integrin alpha-2 domain-containing protein</fullName>
    </recommendedName>
</protein>
<keyword evidence="9 13" id="KW-0472">Membrane</keyword>
<dbReference type="Gene3D" id="2.60.40.1460">
    <property type="entry name" value="Integrin domains. Chain A, domain 2"/>
    <property type="match status" value="1"/>
</dbReference>
<evidence type="ECO:0000256" key="7">
    <source>
        <dbReference type="ARBA" id="ARBA00022989"/>
    </source>
</evidence>
<dbReference type="InterPro" id="IPR000413">
    <property type="entry name" value="Integrin_alpha"/>
</dbReference>
<dbReference type="InterPro" id="IPR032695">
    <property type="entry name" value="Integrin_dom_sf"/>
</dbReference>
<dbReference type="GO" id="GO:0009897">
    <property type="term" value="C:external side of plasma membrane"/>
    <property type="evidence" value="ECO:0007669"/>
    <property type="project" value="TreeGrafter"/>
</dbReference>
<feature type="compositionally biased region" description="Polar residues" evidence="14">
    <location>
        <begin position="1042"/>
        <end position="1057"/>
    </location>
</feature>
<feature type="repeat" description="FG-GAP" evidence="12">
    <location>
        <begin position="387"/>
        <end position="443"/>
    </location>
</feature>
<dbReference type="SUPFAM" id="SSF69179">
    <property type="entry name" value="Integrin domains"/>
    <property type="match status" value="3"/>
</dbReference>
<accession>A0AAW0TFX0</accession>
<dbReference type="Gene3D" id="1.20.5.930">
    <property type="entry name" value="Bicelle-embedded integrin alpha(iib) transmembrane segment"/>
    <property type="match status" value="1"/>
</dbReference>
<dbReference type="GO" id="GO:0005178">
    <property type="term" value="F:integrin binding"/>
    <property type="evidence" value="ECO:0007669"/>
    <property type="project" value="TreeGrafter"/>
</dbReference>
<feature type="signal peptide" evidence="13">
    <location>
        <begin position="1"/>
        <end position="24"/>
    </location>
</feature>
<proteinExistence type="inferred from homology"/>
<evidence type="ECO:0000256" key="11">
    <source>
        <dbReference type="ARBA" id="ARBA00023180"/>
    </source>
</evidence>
<dbReference type="GO" id="GO:0048513">
    <property type="term" value="P:animal organ development"/>
    <property type="evidence" value="ECO:0007669"/>
    <property type="project" value="UniProtKB-ARBA"/>
</dbReference>
<evidence type="ECO:0000256" key="12">
    <source>
        <dbReference type="PROSITE-ProRule" id="PRU00803"/>
    </source>
</evidence>
<dbReference type="PANTHER" id="PTHR23220:SF83">
    <property type="entry name" value="INTEGRIN ALPHA-PS3-RELATED"/>
    <property type="match status" value="1"/>
</dbReference>
<comment type="subcellular location">
    <subcellularLocation>
        <location evidence="1 13">Membrane</location>
        <topology evidence="1 13">Single-pass type I membrane protein</topology>
    </subcellularLocation>
</comment>
<keyword evidence="7 13" id="KW-1133">Transmembrane helix</keyword>
<dbReference type="Pfam" id="PF08441">
    <property type="entry name" value="Integrin_A_Ig_1"/>
    <property type="match status" value="1"/>
</dbReference>